<evidence type="ECO:0000313" key="1">
    <source>
        <dbReference type="EMBL" id="DAF47425.1"/>
    </source>
</evidence>
<organism evidence="1">
    <name type="scientific">Phage sp. ctGns7</name>
    <dbReference type="NCBI Taxonomy" id="2828003"/>
    <lineage>
        <taxon>Viruses</taxon>
    </lineage>
</organism>
<name>A0A8S5S8Y5_9VIRU</name>
<reference evidence="1" key="1">
    <citation type="journal article" date="2021" name="Proc. Natl. Acad. Sci. U.S.A.">
        <title>A Catalog of Tens of Thousands of Viruses from Human Metagenomes Reveals Hidden Associations with Chronic Diseases.</title>
        <authorList>
            <person name="Tisza M.J."/>
            <person name="Buck C.B."/>
        </authorList>
    </citation>
    <scope>NUCLEOTIDE SEQUENCE</scope>
    <source>
        <strain evidence="1">CtGns7</strain>
    </source>
</reference>
<sequence>MICLQSVHNFLGANFNLTITLTSVHYTLTL</sequence>
<accession>A0A8S5S8Y5</accession>
<dbReference type="EMBL" id="BK032555">
    <property type="protein sequence ID" value="DAF47425.1"/>
    <property type="molecule type" value="Genomic_DNA"/>
</dbReference>
<protein>
    <submittedName>
        <fullName evidence="1">Uncharacterized protein</fullName>
    </submittedName>
</protein>
<proteinExistence type="predicted"/>